<keyword evidence="6" id="KW-0812">Transmembrane</keyword>
<feature type="transmembrane region" description="Helical" evidence="6">
    <location>
        <begin position="496"/>
        <end position="515"/>
    </location>
</feature>
<dbReference type="CDD" id="cd16917">
    <property type="entry name" value="HATPase_UhpB-NarQ-NarX-like"/>
    <property type="match status" value="1"/>
</dbReference>
<dbReference type="InterPro" id="IPR011712">
    <property type="entry name" value="Sig_transdc_His_kin_sub3_dim/P"/>
</dbReference>
<evidence type="ECO:0000256" key="3">
    <source>
        <dbReference type="ARBA" id="ARBA00023012"/>
    </source>
</evidence>
<dbReference type="InterPro" id="IPR019734">
    <property type="entry name" value="TPR_rpt"/>
</dbReference>
<evidence type="ECO:0000256" key="4">
    <source>
        <dbReference type="PROSITE-ProRule" id="PRU00339"/>
    </source>
</evidence>
<keyword evidence="6" id="KW-1133">Transmembrane helix</keyword>
<keyword evidence="4" id="KW-0802">TPR repeat</keyword>
<dbReference type="Gene3D" id="1.20.5.1930">
    <property type="match status" value="1"/>
</dbReference>
<keyword evidence="5" id="KW-0175">Coiled coil</keyword>
<feature type="coiled-coil region" evidence="5">
    <location>
        <begin position="440"/>
        <end position="488"/>
    </location>
</feature>
<dbReference type="SMART" id="SM00387">
    <property type="entry name" value="HATPase_c"/>
    <property type="match status" value="1"/>
</dbReference>
<dbReference type="InterPro" id="IPR005467">
    <property type="entry name" value="His_kinase_dom"/>
</dbReference>
<dbReference type="InterPro" id="IPR003594">
    <property type="entry name" value="HATPase_dom"/>
</dbReference>
<keyword evidence="6" id="KW-0472">Membrane</keyword>
<sequence>MKKHRARRKLLHLLLILIVGLLSSYYGRAQTVVDAVAKSYHNAAAGSEEQLLQSGKYAQALFFNNRKEEAMDLLKKDIAVARKKKDGQYAAYLYGIMAMNKLVLEDSISAFNNLRQARVFSEKTKDNVTKGYVLYCEGWMWLRYGKEMTAIESFQKALNYYDKAPETDLVISRKTAIYKELCSVYANWRAYEQQQKYAELTLQMAKVKNNPMDIFDAYMIMGYMYEEQYRTNITELSLRNKAEHYYQQAIKTYQNNKDKMAIPSDLSFAAVNLANLYLQYYPQNDQQKGLGYADLALEVATETRQMSQVAAAYGIKADYSIKTNKNEDAEKYLLAALAALINNPMEDKGVSLSLFAKLSELYENENNYEKALHYYKQYVKVFEEVYNARKLEQAQRLEAQFEKERQKQALIHMQLEAEKREQTISLMHALSGQQFQQLENMKLNEQNQKQVLEVIQLEADKRGQELKLARLEMQKRAQELKISQQNLAYKSKTNTYYFLLACAFFLSAIFLYYAYRQREKTLRQKENLHLLEIDQIKQNSEISNLKAMLEGQESERTRLARDLHDGLGGLLSGTRIELSQLSEKVTDKPLEKNISRSLSHLDIAVDELRRIAHNLMPELLLKYGLEETLKEYVRRMSHEEMEVTVQFINYSGQLPAEKQIIVYRIIQELVNNAIKHAVAHQIYIQLSENESRMFITVEDDGIGFDPVKLNGQRSAGMHNIQSRLDFLKGTMYIDSQNGIGTTIELDFPL</sequence>
<dbReference type="SUPFAM" id="SSF55874">
    <property type="entry name" value="ATPase domain of HSP90 chaperone/DNA topoisomerase II/histidine kinase"/>
    <property type="match status" value="1"/>
</dbReference>
<dbReference type="PROSITE" id="PS50109">
    <property type="entry name" value="HIS_KIN"/>
    <property type="match status" value="1"/>
</dbReference>
<keyword evidence="2 8" id="KW-0418">Kinase</keyword>
<evidence type="ECO:0000256" key="6">
    <source>
        <dbReference type="SAM" id="Phobius"/>
    </source>
</evidence>
<dbReference type="SUPFAM" id="SSF48452">
    <property type="entry name" value="TPR-like"/>
    <property type="match status" value="2"/>
</dbReference>
<evidence type="ECO:0000256" key="1">
    <source>
        <dbReference type="ARBA" id="ARBA00022679"/>
    </source>
</evidence>
<evidence type="ECO:0000313" key="9">
    <source>
        <dbReference type="Proteomes" id="UP001242368"/>
    </source>
</evidence>
<dbReference type="PROSITE" id="PS50005">
    <property type="entry name" value="TPR"/>
    <property type="match status" value="1"/>
</dbReference>
<feature type="repeat" description="TPR" evidence="4">
    <location>
        <begin position="352"/>
        <end position="385"/>
    </location>
</feature>
<evidence type="ECO:0000256" key="5">
    <source>
        <dbReference type="SAM" id="Coils"/>
    </source>
</evidence>
<gene>
    <name evidence="8" type="ORF">QW060_02005</name>
</gene>
<dbReference type="Gene3D" id="3.30.565.10">
    <property type="entry name" value="Histidine kinase-like ATPase, C-terminal domain"/>
    <property type="match status" value="1"/>
</dbReference>
<keyword evidence="3" id="KW-0902">Two-component regulatory system</keyword>
<protein>
    <submittedName>
        <fullName evidence="8">Histidine kinase</fullName>
    </submittedName>
</protein>
<dbReference type="InterPro" id="IPR036890">
    <property type="entry name" value="HATPase_C_sf"/>
</dbReference>
<name>A0ABT8CN78_9FLAO</name>
<dbReference type="GO" id="GO:0016301">
    <property type="term" value="F:kinase activity"/>
    <property type="evidence" value="ECO:0007669"/>
    <property type="project" value="UniProtKB-KW"/>
</dbReference>
<organism evidence="8 9">
    <name type="scientific">Paenimyroides ceti</name>
    <dbReference type="NCBI Taxonomy" id="395087"/>
    <lineage>
        <taxon>Bacteria</taxon>
        <taxon>Pseudomonadati</taxon>
        <taxon>Bacteroidota</taxon>
        <taxon>Flavobacteriia</taxon>
        <taxon>Flavobacteriales</taxon>
        <taxon>Flavobacteriaceae</taxon>
        <taxon>Paenimyroides</taxon>
    </lineage>
</organism>
<dbReference type="EMBL" id="JAUFQU010000001">
    <property type="protein sequence ID" value="MDN3705898.1"/>
    <property type="molecule type" value="Genomic_DNA"/>
</dbReference>
<feature type="domain" description="Histidine kinase" evidence="7">
    <location>
        <begin position="558"/>
        <end position="749"/>
    </location>
</feature>
<reference evidence="9" key="1">
    <citation type="journal article" date="2019" name="Int. J. Syst. Evol. Microbiol.">
        <title>The Global Catalogue of Microorganisms (GCM) 10K type strain sequencing project: providing services to taxonomists for standard genome sequencing and annotation.</title>
        <authorList>
            <consortium name="The Broad Institute Genomics Platform"/>
            <consortium name="The Broad Institute Genome Sequencing Center for Infectious Disease"/>
            <person name="Wu L."/>
            <person name="Ma J."/>
        </authorList>
    </citation>
    <scope>NUCLEOTIDE SEQUENCE [LARGE SCALE GENOMIC DNA]</scope>
    <source>
        <strain evidence="9">CECT 7184</strain>
    </source>
</reference>
<dbReference type="Pfam" id="PF02518">
    <property type="entry name" value="HATPase_c"/>
    <property type="match status" value="1"/>
</dbReference>
<accession>A0ABT8CN78</accession>
<proteinExistence type="predicted"/>
<keyword evidence="9" id="KW-1185">Reference proteome</keyword>
<evidence type="ECO:0000259" key="7">
    <source>
        <dbReference type="PROSITE" id="PS50109"/>
    </source>
</evidence>
<keyword evidence="1" id="KW-0808">Transferase</keyword>
<dbReference type="InterPro" id="IPR050482">
    <property type="entry name" value="Sensor_HK_TwoCompSys"/>
</dbReference>
<comment type="caution">
    <text evidence="8">The sequence shown here is derived from an EMBL/GenBank/DDBJ whole genome shotgun (WGS) entry which is preliminary data.</text>
</comment>
<dbReference type="PANTHER" id="PTHR24421">
    <property type="entry name" value="NITRATE/NITRITE SENSOR PROTEIN NARX-RELATED"/>
    <property type="match status" value="1"/>
</dbReference>
<evidence type="ECO:0000256" key="2">
    <source>
        <dbReference type="ARBA" id="ARBA00022777"/>
    </source>
</evidence>
<dbReference type="Gene3D" id="1.25.40.10">
    <property type="entry name" value="Tetratricopeptide repeat domain"/>
    <property type="match status" value="2"/>
</dbReference>
<evidence type="ECO:0000313" key="8">
    <source>
        <dbReference type="EMBL" id="MDN3705898.1"/>
    </source>
</evidence>
<dbReference type="RefSeq" id="WP_290362045.1">
    <property type="nucleotide sequence ID" value="NZ_JAUFQU010000001.1"/>
</dbReference>
<dbReference type="InterPro" id="IPR011990">
    <property type="entry name" value="TPR-like_helical_dom_sf"/>
</dbReference>
<dbReference type="Proteomes" id="UP001242368">
    <property type="component" value="Unassembled WGS sequence"/>
</dbReference>
<dbReference type="Pfam" id="PF07730">
    <property type="entry name" value="HisKA_3"/>
    <property type="match status" value="1"/>
</dbReference>